<gene>
    <name evidence="9" type="ORF">CTI12_AA551980</name>
</gene>
<dbReference type="AlphaFoldDB" id="A0A2U1KY24"/>
<dbReference type="PANTHER" id="PTHR24093">
    <property type="entry name" value="CATION TRANSPORTING ATPASE"/>
    <property type="match status" value="1"/>
</dbReference>
<keyword evidence="4" id="KW-0067">ATP-binding</keyword>
<protein>
    <submittedName>
        <fullName evidence="9">Calcium-transporting P-type ATPase, subfamily IIB</fullName>
    </submittedName>
</protein>
<dbReference type="FunFam" id="3.40.50.1000:FF:000001">
    <property type="entry name" value="Phospholipid-transporting ATPase IC"/>
    <property type="match status" value="1"/>
</dbReference>
<dbReference type="SUPFAM" id="SSF81660">
    <property type="entry name" value="Metal cation-transporting ATPase, ATP-binding domain N"/>
    <property type="match status" value="1"/>
</dbReference>
<dbReference type="InterPro" id="IPR023299">
    <property type="entry name" value="ATPase_P-typ_cyto_dom_N"/>
</dbReference>
<evidence type="ECO:0000256" key="7">
    <source>
        <dbReference type="ARBA" id="ARBA00022989"/>
    </source>
</evidence>
<dbReference type="GO" id="GO:0005886">
    <property type="term" value="C:plasma membrane"/>
    <property type="evidence" value="ECO:0007669"/>
    <property type="project" value="TreeGrafter"/>
</dbReference>
<proteinExistence type="predicted"/>
<accession>A0A2U1KY24</accession>
<dbReference type="GO" id="GO:0005524">
    <property type="term" value="F:ATP binding"/>
    <property type="evidence" value="ECO:0007669"/>
    <property type="project" value="UniProtKB-KW"/>
</dbReference>
<dbReference type="OrthoDB" id="3352408at2759"/>
<evidence type="ECO:0000256" key="5">
    <source>
        <dbReference type="ARBA" id="ARBA00022842"/>
    </source>
</evidence>
<evidence type="ECO:0000256" key="4">
    <source>
        <dbReference type="ARBA" id="ARBA00022840"/>
    </source>
</evidence>
<evidence type="ECO:0000313" key="9">
    <source>
        <dbReference type="EMBL" id="PWA41666.1"/>
    </source>
</evidence>
<evidence type="ECO:0000256" key="6">
    <source>
        <dbReference type="ARBA" id="ARBA00022967"/>
    </source>
</evidence>
<dbReference type="PROSITE" id="PS00154">
    <property type="entry name" value="ATPASE_E1_E2"/>
    <property type="match status" value="1"/>
</dbReference>
<comment type="subcellular location">
    <subcellularLocation>
        <location evidence="1">Membrane</location>
        <topology evidence="1">Multi-pass membrane protein</topology>
    </subcellularLocation>
</comment>
<evidence type="ECO:0000256" key="3">
    <source>
        <dbReference type="ARBA" id="ARBA00022741"/>
    </source>
</evidence>
<keyword evidence="2" id="KW-0812">Transmembrane</keyword>
<keyword evidence="8" id="KW-0472">Membrane</keyword>
<organism evidence="9 10">
    <name type="scientific">Artemisia annua</name>
    <name type="common">Sweet wormwood</name>
    <dbReference type="NCBI Taxonomy" id="35608"/>
    <lineage>
        <taxon>Eukaryota</taxon>
        <taxon>Viridiplantae</taxon>
        <taxon>Streptophyta</taxon>
        <taxon>Embryophyta</taxon>
        <taxon>Tracheophyta</taxon>
        <taxon>Spermatophyta</taxon>
        <taxon>Magnoliopsida</taxon>
        <taxon>eudicotyledons</taxon>
        <taxon>Gunneridae</taxon>
        <taxon>Pentapetalae</taxon>
        <taxon>asterids</taxon>
        <taxon>campanulids</taxon>
        <taxon>Asterales</taxon>
        <taxon>Asteraceae</taxon>
        <taxon>Asteroideae</taxon>
        <taxon>Anthemideae</taxon>
        <taxon>Artemisiinae</taxon>
        <taxon>Artemisia</taxon>
    </lineage>
</organism>
<dbReference type="Gene3D" id="3.40.1110.10">
    <property type="entry name" value="Calcium-transporting ATPase, cytoplasmic domain N"/>
    <property type="match status" value="1"/>
</dbReference>
<keyword evidence="5" id="KW-0460">Magnesium</keyword>
<dbReference type="InterPro" id="IPR018303">
    <property type="entry name" value="ATPase_P-typ_P_site"/>
</dbReference>
<sequence length="124" mass="13730">MMADQAMVRKLSTCETMGSATVICTDKTGTLTMNQTKVTKFWVGLDNIEYDSLVDEKLLELYHQGVGLNTTGSVYNSGTTCEYSGSPTEKAILSWAVTNLGMDMEKLKQDSTILHVQMFNSEKK</sequence>
<dbReference type="Gene3D" id="1.20.1110.10">
    <property type="entry name" value="Calcium-transporting ATPase, transmembrane domain"/>
    <property type="match status" value="1"/>
</dbReference>
<dbReference type="GO" id="GO:0005388">
    <property type="term" value="F:P-type calcium transporter activity"/>
    <property type="evidence" value="ECO:0007669"/>
    <property type="project" value="TreeGrafter"/>
</dbReference>
<name>A0A2U1KY24_ARTAN</name>
<evidence type="ECO:0000256" key="1">
    <source>
        <dbReference type="ARBA" id="ARBA00004141"/>
    </source>
</evidence>
<dbReference type="InterPro" id="IPR023214">
    <property type="entry name" value="HAD_sf"/>
</dbReference>
<dbReference type="PANTHER" id="PTHR24093:SF434">
    <property type="entry name" value="CALCIUM-TRANSPORTING ATPASE 13, PLASMA MEMBRANE-TYPE-RELATED"/>
    <property type="match status" value="1"/>
</dbReference>
<evidence type="ECO:0000313" key="10">
    <source>
        <dbReference type="Proteomes" id="UP000245207"/>
    </source>
</evidence>
<dbReference type="Proteomes" id="UP000245207">
    <property type="component" value="Unassembled WGS sequence"/>
</dbReference>
<keyword evidence="6" id="KW-1278">Translocase</keyword>
<dbReference type="STRING" id="35608.A0A2U1KY24"/>
<dbReference type="EMBL" id="PKPP01012925">
    <property type="protein sequence ID" value="PWA41666.1"/>
    <property type="molecule type" value="Genomic_DNA"/>
</dbReference>
<evidence type="ECO:0000256" key="2">
    <source>
        <dbReference type="ARBA" id="ARBA00022692"/>
    </source>
</evidence>
<evidence type="ECO:0000256" key="8">
    <source>
        <dbReference type="ARBA" id="ARBA00023136"/>
    </source>
</evidence>
<dbReference type="Gene3D" id="3.40.50.1000">
    <property type="entry name" value="HAD superfamily/HAD-like"/>
    <property type="match status" value="1"/>
</dbReference>
<comment type="caution">
    <text evidence="9">The sequence shown here is derived from an EMBL/GenBank/DDBJ whole genome shotgun (WGS) entry which is preliminary data.</text>
</comment>
<keyword evidence="7" id="KW-1133">Transmembrane helix</keyword>
<reference evidence="9 10" key="1">
    <citation type="journal article" date="2018" name="Mol. Plant">
        <title>The genome of Artemisia annua provides insight into the evolution of Asteraceae family and artemisinin biosynthesis.</title>
        <authorList>
            <person name="Shen Q."/>
            <person name="Zhang L."/>
            <person name="Liao Z."/>
            <person name="Wang S."/>
            <person name="Yan T."/>
            <person name="Shi P."/>
            <person name="Liu M."/>
            <person name="Fu X."/>
            <person name="Pan Q."/>
            <person name="Wang Y."/>
            <person name="Lv Z."/>
            <person name="Lu X."/>
            <person name="Zhang F."/>
            <person name="Jiang W."/>
            <person name="Ma Y."/>
            <person name="Chen M."/>
            <person name="Hao X."/>
            <person name="Li L."/>
            <person name="Tang Y."/>
            <person name="Lv G."/>
            <person name="Zhou Y."/>
            <person name="Sun X."/>
            <person name="Brodelius P.E."/>
            <person name="Rose J.K.C."/>
            <person name="Tang K."/>
        </authorList>
    </citation>
    <scope>NUCLEOTIDE SEQUENCE [LARGE SCALE GENOMIC DNA]</scope>
    <source>
        <strain evidence="10">cv. Huhao1</strain>
        <tissue evidence="9">Leaf</tissue>
    </source>
</reference>
<keyword evidence="10" id="KW-1185">Reference proteome</keyword>
<keyword evidence="3" id="KW-0547">Nucleotide-binding</keyword>